<comment type="function">
    <text evidence="7">RNA-binding nucleolar protein required for pre-rRNA processing. Involved in production of 18S rRNA and assembly of small ribosomal subunit.</text>
</comment>
<dbReference type="Gene3D" id="3.90.1150.170">
    <property type="match status" value="1"/>
</dbReference>
<dbReference type="Gene3D" id="2.130.10.30">
    <property type="entry name" value="Regulator of chromosome condensation 1/beta-lactamase-inhibitor protein II"/>
    <property type="match status" value="1"/>
</dbReference>
<keyword evidence="6" id="KW-0456">Lyase</keyword>
<dbReference type="InterPro" id="IPR000408">
    <property type="entry name" value="Reg_chr_condens"/>
</dbReference>
<dbReference type="InterPro" id="IPR053245">
    <property type="entry name" value="MitoProcess-Associated"/>
</dbReference>
<feature type="repeat" description="RCC1" evidence="8">
    <location>
        <begin position="330"/>
        <end position="391"/>
    </location>
</feature>
<evidence type="ECO:0000256" key="10">
    <source>
        <dbReference type="SAM" id="Phobius"/>
    </source>
</evidence>
<gene>
    <name evidence="11" type="ORF">BJY01DRAFT_236032</name>
</gene>
<dbReference type="PANTHER" id="PTHR47563">
    <property type="entry name" value="PROTEIN FMP25, MITOCHONDRIAL"/>
    <property type="match status" value="1"/>
</dbReference>
<protein>
    <recommendedName>
        <fullName evidence="13">Pyridoxal phosphate-dependent transferase</fullName>
    </recommendedName>
</protein>
<dbReference type="PRINTS" id="PR00633">
    <property type="entry name" value="RCCNDNSATION"/>
</dbReference>
<dbReference type="PANTHER" id="PTHR47563:SF1">
    <property type="entry name" value="PROTEIN FMP25, MITOCHONDRIAL"/>
    <property type="match status" value="1"/>
</dbReference>
<dbReference type="InterPro" id="IPR001313">
    <property type="entry name" value="Pumilio_RNA-bd_rpt"/>
</dbReference>
<dbReference type="InterPro" id="IPR016024">
    <property type="entry name" value="ARM-type_fold"/>
</dbReference>
<feature type="compositionally biased region" description="Basic residues" evidence="9">
    <location>
        <begin position="561"/>
        <end position="570"/>
    </location>
</feature>
<organism evidence="11 12">
    <name type="scientific">Aspergillus pseudoustus</name>
    <dbReference type="NCBI Taxonomy" id="1810923"/>
    <lineage>
        <taxon>Eukaryota</taxon>
        <taxon>Fungi</taxon>
        <taxon>Dikarya</taxon>
        <taxon>Ascomycota</taxon>
        <taxon>Pezizomycotina</taxon>
        <taxon>Eurotiomycetes</taxon>
        <taxon>Eurotiomycetidae</taxon>
        <taxon>Eurotiales</taxon>
        <taxon>Aspergillaceae</taxon>
        <taxon>Aspergillus</taxon>
        <taxon>Aspergillus subgen. Nidulantes</taxon>
    </lineage>
</organism>
<evidence type="ECO:0000313" key="11">
    <source>
        <dbReference type="EMBL" id="KAL2842351.1"/>
    </source>
</evidence>
<keyword evidence="10" id="KW-1133">Transmembrane helix</keyword>
<keyword evidence="3" id="KW-0698">rRNA processing</keyword>
<dbReference type="EMBL" id="JBFXLU010000100">
    <property type="protein sequence ID" value="KAL2842351.1"/>
    <property type="molecule type" value="Genomic_DNA"/>
</dbReference>
<feature type="compositionally biased region" description="Basic and acidic residues" evidence="9">
    <location>
        <begin position="571"/>
        <end position="587"/>
    </location>
</feature>
<evidence type="ECO:0000256" key="2">
    <source>
        <dbReference type="ARBA" id="ARBA00022517"/>
    </source>
</evidence>
<keyword evidence="10" id="KW-0472">Membrane</keyword>
<dbReference type="InterPro" id="IPR009091">
    <property type="entry name" value="RCC1/BLIP-II"/>
</dbReference>
<name>A0ABR4JR75_9EURO</name>
<evidence type="ECO:0000256" key="7">
    <source>
        <dbReference type="ARBA" id="ARBA00024893"/>
    </source>
</evidence>
<keyword evidence="5" id="KW-0663">Pyridoxal phosphate</keyword>
<comment type="caution">
    <text evidence="11">The sequence shown here is derived from an EMBL/GenBank/DDBJ whole genome shotgun (WGS) entry which is preliminary data.</text>
</comment>
<evidence type="ECO:0000256" key="9">
    <source>
        <dbReference type="SAM" id="MobiDB-lite"/>
    </source>
</evidence>
<feature type="region of interest" description="Disordered" evidence="9">
    <location>
        <begin position="916"/>
        <end position="944"/>
    </location>
</feature>
<keyword evidence="2" id="KW-0690">Ribosome biogenesis</keyword>
<feature type="region of interest" description="Disordered" evidence="9">
    <location>
        <begin position="561"/>
        <end position="604"/>
    </location>
</feature>
<evidence type="ECO:0000256" key="8">
    <source>
        <dbReference type="PROSITE-ProRule" id="PRU00235"/>
    </source>
</evidence>
<dbReference type="Proteomes" id="UP001610446">
    <property type="component" value="Unassembled WGS sequence"/>
</dbReference>
<dbReference type="SUPFAM" id="SSF53383">
    <property type="entry name" value="PLP-dependent transferases"/>
    <property type="match status" value="1"/>
</dbReference>
<evidence type="ECO:0000313" key="12">
    <source>
        <dbReference type="Proteomes" id="UP001610446"/>
    </source>
</evidence>
<reference evidence="11 12" key="1">
    <citation type="submission" date="2024-07" db="EMBL/GenBank/DDBJ databases">
        <title>Section-level genome sequencing and comparative genomics of Aspergillus sections Usti and Cavernicolus.</title>
        <authorList>
            <consortium name="Lawrence Berkeley National Laboratory"/>
            <person name="Nybo J.L."/>
            <person name="Vesth T.C."/>
            <person name="Theobald S."/>
            <person name="Frisvad J.C."/>
            <person name="Larsen T.O."/>
            <person name="Kjaerboelling I."/>
            <person name="Rothschild-Mancinelli K."/>
            <person name="Lyhne E.K."/>
            <person name="Kogle M.E."/>
            <person name="Barry K."/>
            <person name="Clum A."/>
            <person name="Na H."/>
            <person name="Ledsgaard L."/>
            <person name="Lin J."/>
            <person name="Lipzen A."/>
            <person name="Kuo A."/>
            <person name="Riley R."/>
            <person name="Mondo S."/>
            <person name="Labutti K."/>
            <person name="Haridas S."/>
            <person name="Pangalinan J."/>
            <person name="Salamov A.A."/>
            <person name="Simmons B.A."/>
            <person name="Magnuson J.K."/>
            <person name="Chen J."/>
            <person name="Drula E."/>
            <person name="Henrissat B."/>
            <person name="Wiebenga A."/>
            <person name="Lubbers R.J."/>
            <person name="Gomes A.C."/>
            <person name="Makela M.R."/>
            <person name="Stajich J."/>
            <person name="Grigoriev I.V."/>
            <person name="Mortensen U.H."/>
            <person name="De Vries R.P."/>
            <person name="Baker S.E."/>
            <person name="Andersen M.R."/>
        </authorList>
    </citation>
    <scope>NUCLEOTIDE SEQUENCE [LARGE SCALE GENOMIC DNA]</scope>
    <source>
        <strain evidence="11 12">CBS 123904</strain>
    </source>
</reference>
<keyword evidence="12" id="KW-1185">Reference proteome</keyword>
<dbReference type="InterPro" id="IPR011989">
    <property type="entry name" value="ARM-like"/>
</dbReference>
<dbReference type="PROSITE" id="PS50012">
    <property type="entry name" value="RCC1_3"/>
    <property type="match status" value="2"/>
</dbReference>
<dbReference type="Pfam" id="PF00282">
    <property type="entry name" value="Pyridoxal_deC"/>
    <property type="match status" value="1"/>
</dbReference>
<dbReference type="Pfam" id="PF13540">
    <property type="entry name" value="RCC1_2"/>
    <property type="match status" value="1"/>
</dbReference>
<keyword evidence="10" id="KW-0812">Transmembrane</keyword>
<evidence type="ECO:0000256" key="3">
    <source>
        <dbReference type="ARBA" id="ARBA00022552"/>
    </source>
</evidence>
<dbReference type="InterPro" id="IPR015421">
    <property type="entry name" value="PyrdxlP-dep_Trfase_major"/>
</dbReference>
<evidence type="ECO:0000256" key="6">
    <source>
        <dbReference type="ARBA" id="ARBA00023239"/>
    </source>
</evidence>
<accession>A0ABR4JR75</accession>
<dbReference type="PROSITE" id="PS00626">
    <property type="entry name" value="RCC1_2"/>
    <property type="match status" value="1"/>
</dbReference>
<dbReference type="SUPFAM" id="SSF50985">
    <property type="entry name" value="RCC1/BLIP-II"/>
    <property type="match status" value="1"/>
</dbReference>
<dbReference type="Gene3D" id="3.40.640.10">
    <property type="entry name" value="Type I PLP-dependent aspartate aminotransferase-like (Major domain)"/>
    <property type="match status" value="1"/>
</dbReference>
<keyword evidence="4" id="KW-0677">Repeat</keyword>
<proteinExistence type="predicted"/>
<evidence type="ECO:0008006" key="13">
    <source>
        <dbReference type="Google" id="ProtNLM"/>
    </source>
</evidence>
<evidence type="ECO:0000256" key="4">
    <source>
        <dbReference type="ARBA" id="ARBA00022737"/>
    </source>
</evidence>
<dbReference type="Gene3D" id="1.25.10.10">
    <property type="entry name" value="Leucine-rich Repeat Variant"/>
    <property type="match status" value="2"/>
</dbReference>
<sequence length="1671" mass="183824">MWISRARQPATNSPAVFHQLRTCLRRNVVPGRRYYASNNLEARRSPSPNWFWNSLGLAGTATAAFLIYSFATKPDETEFLKSLPSTPSKSIEDLGYAQKKRSLNSPGVYIWGTNEYRVVGPGSKDSVVKTPRRLSYFDGQVLRDLKLGETSGAAIIGNGDLVQWGKGYSETDFMPTKTLAGKNLISLSMSHDRIIALSSDGKVYSLPISRRDQSSGQMPVEKSWIPFWAGKASLSYRVIQPSLKLGEKVTAICGGLEHILLLTSSGRVFSAAASTENFPAFGQLGIPGLAWATRPKGPVDACHEVRTPPGSKVSQIAAGDYHSLLLTKEGDILAFGDNSFGQLGKQFDPSLSFSDRPIPVPVRELYRGEPLLPKVTGVAAGGANSFFTVDVQHAAEDVKGVGKVTSDVWTCGRGIWGALGNGKWTHLQDQPTKLKALSGLVEFNEATNKLTPIRLNDISVGTTHVSAVLGNQTHLDRRSSSTLDKTDDAGLDVLWWGGNEHFQLGTGKRSNLSKPTHINAPPEKVSDKEVARLQIMPSHRATVGNRNINLRQRLHNHHLIMPREHQKRGRRATDKARKEETKRKRDEDDNNPISTGEDYIPLDDGEDEQAARDEMPFYGLLDTEEQEYFSRANEMLELNHVFREARGKELKIACSQSLSDISQIRRLFNKFIGHFLTLVQHRFASHCCERVSKPEDDEPEPELSLAEMFMKVVEELQGNWGYLLTERFASHTIRVLLLVLAGEPVDVSSNDSIVASRKKERLGVVGGETQEVAPVGEKRNKVMQDMVSVLDDTYLRALATHPVGNPVLQSSAKRSSSIIKRVKFIRGLLYDPVGSRLLETMALYRNYLRDQMSSLSRNQTAGYVVLRVAAVEQIVPKIPGLIERSRTIVPKMLIERSLETSYGSDPTRRLEQILRLQNTTADNQKTDSTKNGPTEESSPATAAGEKLHGSLLAQTMLTAPGPLGELIFSSLLALSPELLLRICKDSTSSHVVQKALTSSASTSQFRRQFTSRFTGHISELALDSSGSHVVDALWSATKDIFFVKERMAQELAENELALRDSFVGRAVWRNWAMDLYKRRRGEWAAKAKGRDISDDSGEKPKSRLEQARARFAAKQAEIEDLLIPFIRSADQDTIRPKAQTNGASKGNGVNREHTIVGTSLVDYKKPEELQSILQLNLPQQGTGQNGLIEILRKVLQYSVNTWHQGFLDKLYASTNAPGVASELILAALNTNVHVYQVSPALSVIEKYTGQQLAALFGLNGARAGGISVQGGSASNTTSIVIARNNLYPDTKTDGNGDYKFVLFTSAHGHYSIEKAAQMLGLGSNAVWSVPVDNEGRLIPEELEKLVQKAFSEKRTPFYVNATAGTTVMGSFDPFEEIAAICKKYNLWLHIDGSWGGSFAFSKRQRHKLAGADKANSIAINPHKMLGVPVTCSFLLAADVRQFHRANTLPAGYLFHTEDEGEAQPAENGVEAGTASELDTDSPEIWDLADLTLQCGRRADSLKLFLGWTYYGTSGYEHQIDTACETAAYLATLIQHNPNFVLVSKNPPPCLQVCFFYAPDGKLLHPRGAGVVTNEIERAKANSKVTEQITHAIVGRGFMVDYAPPSGDDNALGDGKFFRCVVNIQTSRETVEGLVRAIEEVGPGIVEYLKGKASVPKKALGERGHGPVVHRS</sequence>
<feature type="region of interest" description="Disordered" evidence="9">
    <location>
        <begin position="506"/>
        <end position="527"/>
    </location>
</feature>
<dbReference type="InterPro" id="IPR002129">
    <property type="entry name" value="PyrdxlP-dep_de-COase"/>
</dbReference>
<dbReference type="SUPFAM" id="SSF48371">
    <property type="entry name" value="ARM repeat"/>
    <property type="match status" value="1"/>
</dbReference>
<feature type="compositionally biased region" description="Polar residues" evidence="9">
    <location>
        <begin position="929"/>
        <end position="940"/>
    </location>
</feature>
<feature type="transmembrane region" description="Helical" evidence="10">
    <location>
        <begin position="50"/>
        <end position="71"/>
    </location>
</feature>
<dbReference type="Pfam" id="PF22493">
    <property type="entry name" value="PUF_NOP9"/>
    <property type="match status" value="1"/>
</dbReference>
<evidence type="ECO:0000256" key="5">
    <source>
        <dbReference type="ARBA" id="ARBA00022898"/>
    </source>
</evidence>
<feature type="repeat" description="RCC1" evidence="8">
    <location>
        <begin position="266"/>
        <end position="329"/>
    </location>
</feature>
<dbReference type="InterPro" id="IPR015424">
    <property type="entry name" value="PyrdxlP-dep_Trfase"/>
</dbReference>
<comment type="cofactor">
    <cofactor evidence="1">
        <name>pyridoxal 5'-phosphate</name>
        <dbReference type="ChEBI" id="CHEBI:597326"/>
    </cofactor>
</comment>
<evidence type="ECO:0000256" key="1">
    <source>
        <dbReference type="ARBA" id="ARBA00001933"/>
    </source>
</evidence>